<gene>
    <name evidence="1" type="ORF">DEO72_LG3g1660</name>
</gene>
<evidence type="ECO:0000313" key="1">
    <source>
        <dbReference type="EMBL" id="QCD87127.1"/>
    </source>
</evidence>
<sequence>MDNKCDEYVDCIEEKKMLFRHCCKAKFINLVNDRLSVQQKEYIAGTPFWWFTMLNDSVKISKNLLSHLCYKWIESRSDFDVGGQVVEFNLLDVCLGLGLRVLGERIDLNETIVNSDSWNIFEGEIVNVKLIYDYLLKFDDDVGGVEVFCRMYILLRISEFLLPNEKGIVFPIIFQIVDDMDNIDEYNWGTLVYEYLLWSFDYLLVCNSKFTCKMNKFPRLLHCMNVKVSDKVIRSAFDKNMCVVDVVVSDEEHGHDVVKEAFEEFGIAYRKQDLKDKEEVLHLLEYEEGEIVEMKHSISELEEMVAKCKDVVGKDEY</sequence>
<keyword evidence="2" id="KW-1185">Reference proteome</keyword>
<dbReference type="AlphaFoldDB" id="A0A4D6LEY3"/>
<evidence type="ECO:0008006" key="3">
    <source>
        <dbReference type="Google" id="ProtNLM"/>
    </source>
</evidence>
<organism evidence="1 2">
    <name type="scientific">Vigna unguiculata</name>
    <name type="common">Cowpea</name>
    <dbReference type="NCBI Taxonomy" id="3917"/>
    <lineage>
        <taxon>Eukaryota</taxon>
        <taxon>Viridiplantae</taxon>
        <taxon>Streptophyta</taxon>
        <taxon>Embryophyta</taxon>
        <taxon>Tracheophyta</taxon>
        <taxon>Spermatophyta</taxon>
        <taxon>Magnoliopsida</taxon>
        <taxon>eudicotyledons</taxon>
        <taxon>Gunneridae</taxon>
        <taxon>Pentapetalae</taxon>
        <taxon>rosids</taxon>
        <taxon>fabids</taxon>
        <taxon>Fabales</taxon>
        <taxon>Fabaceae</taxon>
        <taxon>Papilionoideae</taxon>
        <taxon>50 kb inversion clade</taxon>
        <taxon>NPAAA clade</taxon>
        <taxon>indigoferoid/millettioid clade</taxon>
        <taxon>Phaseoleae</taxon>
        <taxon>Vigna</taxon>
    </lineage>
</organism>
<dbReference type="EMBL" id="CP039347">
    <property type="protein sequence ID" value="QCD87127.1"/>
    <property type="molecule type" value="Genomic_DNA"/>
</dbReference>
<proteinExistence type="predicted"/>
<dbReference type="Proteomes" id="UP000501690">
    <property type="component" value="Linkage Group LG3"/>
</dbReference>
<protein>
    <recommendedName>
        <fullName evidence="3">Aminotransferase-like</fullName>
    </recommendedName>
</protein>
<reference evidence="1 2" key="1">
    <citation type="submission" date="2019-04" db="EMBL/GenBank/DDBJ databases">
        <title>An improved genome assembly and genetic linkage map for asparagus bean, Vigna unguiculata ssp. sesquipedialis.</title>
        <authorList>
            <person name="Xia Q."/>
            <person name="Zhang R."/>
            <person name="Dong Y."/>
        </authorList>
    </citation>
    <scope>NUCLEOTIDE SEQUENCE [LARGE SCALE GENOMIC DNA]</scope>
    <source>
        <tissue evidence="1">Leaf</tissue>
    </source>
</reference>
<evidence type="ECO:0000313" key="2">
    <source>
        <dbReference type="Proteomes" id="UP000501690"/>
    </source>
</evidence>
<accession>A0A4D6LEY3</accession>
<name>A0A4D6LEY3_VIGUN</name>